<dbReference type="AlphaFoldDB" id="A0AAV9ZT77"/>
<reference evidence="1 2" key="1">
    <citation type="journal article" date="2024" name="J Genomics">
        <title>Draft genome sequencing and assembly of Favolaschia claudopus CIRM-BRFM 2984 isolated from oak limbs.</title>
        <authorList>
            <person name="Navarro D."/>
            <person name="Drula E."/>
            <person name="Chaduli D."/>
            <person name="Cazenave R."/>
            <person name="Ahrendt S."/>
            <person name="Wang J."/>
            <person name="Lipzen A."/>
            <person name="Daum C."/>
            <person name="Barry K."/>
            <person name="Grigoriev I.V."/>
            <person name="Favel A."/>
            <person name="Rosso M.N."/>
            <person name="Martin F."/>
        </authorList>
    </citation>
    <scope>NUCLEOTIDE SEQUENCE [LARGE SCALE GENOMIC DNA]</scope>
    <source>
        <strain evidence="1 2">CIRM-BRFM 2984</strain>
    </source>
</reference>
<comment type="caution">
    <text evidence="1">The sequence shown here is derived from an EMBL/GenBank/DDBJ whole genome shotgun (WGS) entry which is preliminary data.</text>
</comment>
<gene>
    <name evidence="1" type="ORF">R3P38DRAFT_2803444</name>
</gene>
<evidence type="ECO:0000313" key="2">
    <source>
        <dbReference type="Proteomes" id="UP001362999"/>
    </source>
</evidence>
<sequence>MASAEDIQGIQAFLDDTSIHVLTLDHMNCTFSSRYYWETTMPLMPEVLSLTSTAKTLRIRGWEGGEHGFTMEREDELLETNTAVQRTLHAGVLFSGISQLIVLNTLAPELCWDIPWHNLVNYAQANVIGRQPETGTDFRVCLHISSEDWYDNDKATRQARIAWFEHFTILFLERSVRLELGREYGYDADMCQLLHSESLWPRLATLRLPRLILLIATWSKRRMSAFGSRTFVGALRVADFTATIRGEGPSTRDELWKEESEWGNGRIVALPPGLRDALAVLHLEGYAVRWRVPSDEDLDHKARMLLQEALTDQP</sequence>
<protein>
    <submittedName>
        <fullName evidence="1">Uncharacterized protein</fullName>
    </submittedName>
</protein>
<dbReference type="EMBL" id="JAWWNJ010000115">
    <property type="protein sequence ID" value="KAK6991731.1"/>
    <property type="molecule type" value="Genomic_DNA"/>
</dbReference>
<evidence type="ECO:0000313" key="1">
    <source>
        <dbReference type="EMBL" id="KAK6991731.1"/>
    </source>
</evidence>
<accession>A0AAV9ZT77</accession>
<dbReference type="Proteomes" id="UP001362999">
    <property type="component" value="Unassembled WGS sequence"/>
</dbReference>
<keyword evidence="2" id="KW-1185">Reference proteome</keyword>
<name>A0AAV9ZT77_9AGAR</name>
<proteinExistence type="predicted"/>
<organism evidence="1 2">
    <name type="scientific">Favolaschia claudopus</name>
    <dbReference type="NCBI Taxonomy" id="2862362"/>
    <lineage>
        <taxon>Eukaryota</taxon>
        <taxon>Fungi</taxon>
        <taxon>Dikarya</taxon>
        <taxon>Basidiomycota</taxon>
        <taxon>Agaricomycotina</taxon>
        <taxon>Agaricomycetes</taxon>
        <taxon>Agaricomycetidae</taxon>
        <taxon>Agaricales</taxon>
        <taxon>Marasmiineae</taxon>
        <taxon>Mycenaceae</taxon>
        <taxon>Favolaschia</taxon>
    </lineage>
</organism>